<feature type="transmembrane region" description="Helical" evidence="1">
    <location>
        <begin position="116"/>
        <end position="134"/>
    </location>
</feature>
<evidence type="ECO:0000313" key="2">
    <source>
        <dbReference type="EMBL" id="ODN67557.1"/>
    </source>
</evidence>
<protein>
    <submittedName>
        <fullName evidence="2">Uncharacterized protein</fullName>
    </submittedName>
</protein>
<comment type="caution">
    <text evidence="2">The sequence shown here is derived from an EMBL/GenBank/DDBJ whole genome shotgun (WGS) entry which is preliminary data.</text>
</comment>
<keyword evidence="1" id="KW-0472">Membrane</keyword>
<dbReference type="RefSeq" id="WP_069295211.1">
    <property type="nucleotide sequence ID" value="NZ_MCRI01000004.1"/>
</dbReference>
<dbReference type="Proteomes" id="UP000094379">
    <property type="component" value="Unassembled WGS sequence"/>
</dbReference>
<sequence length="265" mass="29588">MKTNYHRSQLIVVVILLACVVLALLPFESNVGNQLSQMLKVTLTVYAIARGLNAVISVAQGTELSIEPMGVGLTLTPGQILDPLNDLIEQFSTVLLMASASLGIQKILLSMGDIPIFRWVLAGFAAVVIVLILWQKLPERWSARLFNLVLVITLLRLAIPLTILASNQVQVWLEHDRQDAIAVLQTTQQEVAALQPDPDEPQRTWYQGFKDNLDVKARLQDIQQKAEQGINAAIYLLAEFVLIMLILPIGFLFFAWRLINRITRS</sequence>
<keyword evidence="3" id="KW-1185">Reference proteome</keyword>
<gene>
    <name evidence="2" type="ORF">A9E74_00665</name>
</gene>
<dbReference type="AlphaFoldDB" id="A0A1E3GU41"/>
<feature type="transmembrane region" description="Helical" evidence="1">
    <location>
        <begin position="233"/>
        <end position="256"/>
    </location>
</feature>
<evidence type="ECO:0000313" key="3">
    <source>
        <dbReference type="Proteomes" id="UP000094379"/>
    </source>
</evidence>
<organism evidence="2 3">
    <name type="scientific">Methylophaga muralis</name>
    <dbReference type="NCBI Taxonomy" id="291169"/>
    <lineage>
        <taxon>Bacteria</taxon>
        <taxon>Pseudomonadati</taxon>
        <taxon>Pseudomonadota</taxon>
        <taxon>Gammaproteobacteria</taxon>
        <taxon>Thiotrichales</taxon>
        <taxon>Piscirickettsiaceae</taxon>
        <taxon>Methylophaga</taxon>
    </lineage>
</organism>
<keyword evidence="1" id="KW-1133">Transmembrane helix</keyword>
<keyword evidence="1" id="KW-0812">Transmembrane</keyword>
<dbReference type="EMBL" id="MCRI01000004">
    <property type="protein sequence ID" value="ODN67557.1"/>
    <property type="molecule type" value="Genomic_DNA"/>
</dbReference>
<dbReference type="PATRIC" id="fig|291169.3.peg.667"/>
<proteinExistence type="predicted"/>
<accession>A0A1E3GU41</accession>
<dbReference type="STRING" id="291169.A9E74_00665"/>
<feature type="transmembrane region" description="Helical" evidence="1">
    <location>
        <begin position="146"/>
        <end position="165"/>
    </location>
</feature>
<dbReference type="PROSITE" id="PS51257">
    <property type="entry name" value="PROKAR_LIPOPROTEIN"/>
    <property type="match status" value="1"/>
</dbReference>
<reference evidence="2 3" key="1">
    <citation type="submission" date="2016-07" db="EMBL/GenBank/DDBJ databases">
        <title>Draft Genome Sequence of Methylophaga muralis Bur 1.</title>
        <authorList>
            <person name="Vasilenko O.V."/>
            <person name="Doronina N.V."/>
            <person name="Shmareva M.N."/>
            <person name="Tarlachkov S.V."/>
            <person name="Mustakhimov I."/>
            <person name="Trotsenko Y.A."/>
        </authorList>
    </citation>
    <scope>NUCLEOTIDE SEQUENCE [LARGE SCALE GENOMIC DNA]</scope>
    <source>
        <strain evidence="2 3">Bur 1</strain>
    </source>
</reference>
<name>A0A1E3GU41_9GAMM</name>
<evidence type="ECO:0000256" key="1">
    <source>
        <dbReference type="SAM" id="Phobius"/>
    </source>
</evidence>